<evidence type="ECO:0000256" key="14">
    <source>
        <dbReference type="RuleBase" id="RU003943"/>
    </source>
</evidence>
<evidence type="ECO:0000256" key="2">
    <source>
        <dbReference type="ARBA" id="ARBA00004429"/>
    </source>
</evidence>
<proteinExistence type="inferred from homology"/>
<keyword evidence="7 14" id="KW-0812">Transmembrane</keyword>
<dbReference type="SUPFAM" id="SSF81345">
    <property type="entry name" value="ABC transporter involved in vitamin B12 uptake, BtuC"/>
    <property type="match status" value="1"/>
</dbReference>
<feature type="transmembrane region" description="Helical" evidence="15">
    <location>
        <begin position="213"/>
        <end position="233"/>
    </location>
</feature>
<evidence type="ECO:0000256" key="5">
    <source>
        <dbReference type="ARBA" id="ARBA00022475"/>
    </source>
</evidence>
<dbReference type="GO" id="GO:0010043">
    <property type="term" value="P:response to zinc ion"/>
    <property type="evidence" value="ECO:0007669"/>
    <property type="project" value="TreeGrafter"/>
</dbReference>
<dbReference type="PANTHER" id="PTHR30477">
    <property type="entry name" value="ABC-TRANSPORTER METAL-BINDING PROTEIN"/>
    <property type="match status" value="1"/>
</dbReference>
<dbReference type="GO" id="GO:0043190">
    <property type="term" value="C:ATP-binding cassette (ABC) transporter complex"/>
    <property type="evidence" value="ECO:0007669"/>
    <property type="project" value="InterPro"/>
</dbReference>
<evidence type="ECO:0000256" key="6">
    <source>
        <dbReference type="ARBA" id="ARBA00022519"/>
    </source>
</evidence>
<comment type="similarity">
    <text evidence="3 14">Belongs to the ABC-3 integral membrane protein family.</text>
</comment>
<evidence type="ECO:0000256" key="13">
    <source>
        <dbReference type="ARBA" id="ARBA00040080"/>
    </source>
</evidence>
<feature type="transmembrane region" description="Helical" evidence="15">
    <location>
        <begin position="40"/>
        <end position="73"/>
    </location>
</feature>
<evidence type="ECO:0000256" key="12">
    <source>
        <dbReference type="ARBA" id="ARBA00023136"/>
    </source>
</evidence>
<feature type="transmembrane region" description="Helical" evidence="15">
    <location>
        <begin position="168"/>
        <end position="201"/>
    </location>
</feature>
<dbReference type="Proteomes" id="UP000586067">
    <property type="component" value="Unassembled WGS sequence"/>
</dbReference>
<keyword evidence="5" id="KW-1003">Cell membrane</keyword>
<evidence type="ECO:0000256" key="3">
    <source>
        <dbReference type="ARBA" id="ARBA00008034"/>
    </source>
</evidence>
<dbReference type="AlphaFoldDB" id="A0A847R2K0"/>
<comment type="caution">
    <text evidence="16">The sequence shown here is derived from an EMBL/GenBank/DDBJ whole genome shotgun (WGS) entry which is preliminary data.</text>
</comment>
<evidence type="ECO:0000256" key="9">
    <source>
        <dbReference type="ARBA" id="ARBA00022906"/>
    </source>
</evidence>
<keyword evidence="9" id="KW-0864">Zinc transport</keyword>
<dbReference type="EMBL" id="JABAEK010000009">
    <property type="protein sequence ID" value="NLQ18032.1"/>
    <property type="molecule type" value="Genomic_DNA"/>
</dbReference>
<dbReference type="RefSeq" id="WP_168825402.1">
    <property type="nucleotide sequence ID" value="NZ_CP073013.1"/>
</dbReference>
<evidence type="ECO:0000256" key="11">
    <source>
        <dbReference type="ARBA" id="ARBA00023065"/>
    </source>
</evidence>
<reference evidence="16 17" key="1">
    <citation type="submission" date="2020-04" db="EMBL/GenBank/DDBJ databases">
        <title>Marinomonas sp. M1K-6 isolated from the deep seawater of the Mariana Trench.</title>
        <authorList>
            <person name="Li Y."/>
        </authorList>
    </citation>
    <scope>NUCLEOTIDE SEQUENCE [LARGE SCALE GENOMIC DNA]</scope>
    <source>
        <strain evidence="16 17">M1K-6</strain>
    </source>
</reference>
<dbReference type="Gene3D" id="1.10.3470.10">
    <property type="entry name" value="ABC transporter involved in vitamin B12 uptake, BtuC"/>
    <property type="match status" value="1"/>
</dbReference>
<keyword evidence="10 15" id="KW-1133">Transmembrane helix</keyword>
<evidence type="ECO:0000256" key="4">
    <source>
        <dbReference type="ARBA" id="ARBA00022448"/>
    </source>
</evidence>
<dbReference type="GO" id="GO:0055085">
    <property type="term" value="P:transmembrane transport"/>
    <property type="evidence" value="ECO:0007669"/>
    <property type="project" value="InterPro"/>
</dbReference>
<evidence type="ECO:0000313" key="16">
    <source>
        <dbReference type="EMBL" id="NLQ18032.1"/>
    </source>
</evidence>
<keyword evidence="4 14" id="KW-0813">Transport</keyword>
<keyword evidence="12 15" id="KW-0472">Membrane</keyword>
<feature type="transmembrane region" description="Helical" evidence="15">
    <location>
        <begin position="6"/>
        <end position="28"/>
    </location>
</feature>
<evidence type="ECO:0000313" key="17">
    <source>
        <dbReference type="Proteomes" id="UP000586067"/>
    </source>
</evidence>
<feature type="transmembrane region" description="Helical" evidence="15">
    <location>
        <begin position="239"/>
        <end position="257"/>
    </location>
</feature>
<dbReference type="InterPro" id="IPR001626">
    <property type="entry name" value="ABC_TroCD"/>
</dbReference>
<keyword evidence="8" id="KW-0862">Zinc</keyword>
<protein>
    <recommendedName>
        <fullName evidence="13">High-affinity zinc uptake system membrane protein ZnuB</fullName>
    </recommendedName>
</protein>
<name>A0A847R2K0_9GAMM</name>
<evidence type="ECO:0000256" key="10">
    <source>
        <dbReference type="ARBA" id="ARBA00022989"/>
    </source>
</evidence>
<keyword evidence="17" id="KW-1185">Reference proteome</keyword>
<evidence type="ECO:0000256" key="7">
    <source>
        <dbReference type="ARBA" id="ARBA00022692"/>
    </source>
</evidence>
<evidence type="ECO:0000256" key="8">
    <source>
        <dbReference type="ARBA" id="ARBA00022833"/>
    </source>
</evidence>
<dbReference type="CDD" id="cd06550">
    <property type="entry name" value="TM_ABC_iron-siderophores_like"/>
    <property type="match status" value="1"/>
</dbReference>
<accession>A0A847R2K0</accession>
<gene>
    <name evidence="16" type="primary">znuB</name>
    <name evidence="16" type="ORF">HGG82_10375</name>
</gene>
<dbReference type="Pfam" id="PF00950">
    <property type="entry name" value="ABC-3"/>
    <property type="match status" value="1"/>
</dbReference>
<evidence type="ECO:0000256" key="1">
    <source>
        <dbReference type="ARBA" id="ARBA00002313"/>
    </source>
</evidence>
<dbReference type="PANTHER" id="PTHR30477:SF23">
    <property type="entry name" value="HIGH-AFFINITY ZINC UPTAKE SYSTEM MEMBRANE PROTEIN ZNUB"/>
    <property type="match status" value="1"/>
</dbReference>
<dbReference type="FunFam" id="1.10.3470.10:FF:000002">
    <property type="entry name" value="Zinc ABC transporter permease subunit ZnuB"/>
    <property type="match status" value="1"/>
</dbReference>
<feature type="transmembrane region" description="Helical" evidence="15">
    <location>
        <begin position="128"/>
        <end position="148"/>
    </location>
</feature>
<organism evidence="16 17">
    <name type="scientific">Marinomonas profundi</name>
    <dbReference type="NCBI Taxonomy" id="2726122"/>
    <lineage>
        <taxon>Bacteria</taxon>
        <taxon>Pseudomonadati</taxon>
        <taxon>Pseudomonadota</taxon>
        <taxon>Gammaproteobacteria</taxon>
        <taxon>Oceanospirillales</taxon>
        <taxon>Oceanospirillaceae</taxon>
        <taxon>Marinomonas</taxon>
    </lineage>
</organism>
<keyword evidence="6" id="KW-0997">Cell inner membrane</keyword>
<comment type="subcellular location">
    <subcellularLocation>
        <location evidence="2">Cell inner membrane</location>
        <topology evidence="2">Multi-pass membrane protein</topology>
    </subcellularLocation>
    <subcellularLocation>
        <location evidence="14">Cell membrane</location>
        <topology evidence="14">Multi-pass membrane protein</topology>
    </subcellularLocation>
</comment>
<dbReference type="NCBIfam" id="NF007089">
    <property type="entry name" value="PRK09543.1"/>
    <property type="match status" value="1"/>
</dbReference>
<sequence>MLDLLLRALLGGLGVAAVAGPLGAFVVWRRMAYFGDTLAHSALLGVALGFLLDINLNLAIVVLCVGLALVLVTLQKKHIIATDTLLGILAHSALSLGLVAVSFLDNIRIDLMAYLFGDLLAINQADVYWIYGGGLAVISLLVVFWKPLLAVTVNEELAKVEGYPVEAIRLLLMLLVALVIAVAMKIVGVLLITSLMIIPAATARKLSKTPVQMASIASLIGCLAVCGGLWASYRWDTPTGPSVVVCAALLFLIAYTLPFQKMKRFG</sequence>
<feature type="transmembrane region" description="Helical" evidence="15">
    <location>
        <begin position="85"/>
        <end position="107"/>
    </location>
</feature>
<evidence type="ECO:0000256" key="15">
    <source>
        <dbReference type="SAM" id="Phobius"/>
    </source>
</evidence>
<comment type="function">
    <text evidence="1">Involved in the high-affinity zinc uptake transport system.</text>
</comment>
<dbReference type="InterPro" id="IPR037294">
    <property type="entry name" value="ABC_BtuC-like"/>
</dbReference>
<keyword evidence="11" id="KW-0406">Ion transport</keyword>
<dbReference type="GO" id="GO:0006829">
    <property type="term" value="P:zinc ion transport"/>
    <property type="evidence" value="ECO:0007669"/>
    <property type="project" value="UniProtKB-KW"/>
</dbReference>